<evidence type="ECO:0000313" key="4">
    <source>
        <dbReference type="EMBL" id="TWU66065.1"/>
    </source>
</evidence>
<feature type="compositionally biased region" description="Basic and acidic residues" evidence="1">
    <location>
        <begin position="1"/>
        <end position="13"/>
    </location>
</feature>
<feature type="domain" description="Phosphatidic acid phosphatase type 2/haloperoxidase" evidence="3">
    <location>
        <begin position="148"/>
        <end position="268"/>
    </location>
</feature>
<feature type="transmembrane region" description="Helical" evidence="2">
    <location>
        <begin position="262"/>
        <end position="281"/>
    </location>
</feature>
<dbReference type="InterPro" id="IPR036938">
    <property type="entry name" value="PAP2/HPO_sf"/>
</dbReference>
<gene>
    <name evidence="4" type="ORF">V7x_16220</name>
</gene>
<keyword evidence="2" id="KW-0472">Membrane</keyword>
<comment type="caution">
    <text evidence="4">The sequence shown here is derived from an EMBL/GenBank/DDBJ whole genome shotgun (WGS) entry which is preliminary data.</text>
</comment>
<dbReference type="RefSeq" id="WP_146412595.1">
    <property type="nucleotide sequence ID" value="NZ_SJPZ01000001.1"/>
</dbReference>
<name>A0A5C6FWN0_9PLAN</name>
<feature type="compositionally biased region" description="Polar residues" evidence="1">
    <location>
        <begin position="45"/>
        <end position="61"/>
    </location>
</feature>
<dbReference type="SUPFAM" id="SSF48317">
    <property type="entry name" value="Acid phosphatase/Vanadium-dependent haloperoxidase"/>
    <property type="match status" value="1"/>
</dbReference>
<feature type="transmembrane region" description="Helical" evidence="2">
    <location>
        <begin position="229"/>
        <end position="250"/>
    </location>
</feature>
<keyword evidence="2" id="KW-0812">Transmembrane</keyword>
<feature type="transmembrane region" description="Helical" evidence="2">
    <location>
        <begin position="76"/>
        <end position="101"/>
    </location>
</feature>
<dbReference type="Pfam" id="PF01569">
    <property type="entry name" value="PAP2"/>
    <property type="match status" value="1"/>
</dbReference>
<dbReference type="Gene3D" id="1.20.144.10">
    <property type="entry name" value="Phosphatidic acid phosphatase type 2/haloperoxidase"/>
    <property type="match status" value="1"/>
</dbReference>
<evidence type="ECO:0000256" key="2">
    <source>
        <dbReference type="SAM" id="Phobius"/>
    </source>
</evidence>
<feature type="compositionally biased region" description="Basic and acidic residues" evidence="1">
    <location>
        <begin position="308"/>
        <end position="324"/>
    </location>
</feature>
<evidence type="ECO:0000259" key="3">
    <source>
        <dbReference type="Pfam" id="PF01569"/>
    </source>
</evidence>
<feature type="transmembrane region" description="Helical" evidence="2">
    <location>
        <begin position="113"/>
        <end position="135"/>
    </location>
</feature>
<dbReference type="Proteomes" id="UP000316476">
    <property type="component" value="Unassembled WGS sequence"/>
</dbReference>
<sequence length="324" mass="35370">MLHHPQSTDHESPSDGQRPAAPVDALSASALELLMKPLPRRQPSRQDSGSWRVRNSGSSVSMTEGVGEGFYRPGTLLWLSAFLFLLVPLLTLADVPIARYVANTRWSSDFQSALDLTLVFSHGIGVFLVLVGIMLMAPGKRWQVPRLATLALGGGSVAMMAKLFVLRPKPHALNLDLATTDYAWLWAFDWDLDQIATFAAQTRAFPSGKVATATALIVGLWVILPRGRWLFFIIGAGQLLQPLLSGAHFFTDGIGGVAFGLLWGYVCFSPNLLGSVFDRFAPESHQRLRRRKRDSYALAGEGSGGGVHSEDRDKAESQEDKRAA</sequence>
<accession>A0A5C6FWN0</accession>
<proteinExistence type="predicted"/>
<reference evidence="4 5" key="1">
    <citation type="submission" date="2019-02" db="EMBL/GenBank/DDBJ databases">
        <title>Deep-cultivation of Planctomycetes and their phenomic and genomic characterization uncovers novel biology.</title>
        <authorList>
            <person name="Wiegand S."/>
            <person name="Jogler M."/>
            <person name="Boedeker C."/>
            <person name="Pinto D."/>
            <person name="Vollmers J."/>
            <person name="Rivas-Marin E."/>
            <person name="Kohn T."/>
            <person name="Peeters S.H."/>
            <person name="Heuer A."/>
            <person name="Rast P."/>
            <person name="Oberbeckmann S."/>
            <person name="Bunk B."/>
            <person name="Jeske O."/>
            <person name="Meyerdierks A."/>
            <person name="Storesund J.E."/>
            <person name="Kallscheuer N."/>
            <person name="Luecker S."/>
            <person name="Lage O.M."/>
            <person name="Pohl T."/>
            <person name="Merkel B.J."/>
            <person name="Hornburger P."/>
            <person name="Mueller R.-W."/>
            <person name="Bruemmer F."/>
            <person name="Labrenz M."/>
            <person name="Spormann A.M."/>
            <person name="Op Den Camp H."/>
            <person name="Overmann J."/>
            <person name="Amann R."/>
            <person name="Jetten M.S.M."/>
            <person name="Mascher T."/>
            <person name="Medema M.H."/>
            <person name="Devos D.P."/>
            <person name="Kaster A.-K."/>
            <person name="Ovreas L."/>
            <person name="Rohde M."/>
            <person name="Galperin M.Y."/>
            <person name="Jogler C."/>
        </authorList>
    </citation>
    <scope>NUCLEOTIDE SEQUENCE [LARGE SCALE GENOMIC DNA]</scope>
    <source>
        <strain evidence="4 5">V7</strain>
    </source>
</reference>
<dbReference type="OrthoDB" id="268168at2"/>
<feature type="region of interest" description="Disordered" evidence="1">
    <location>
        <begin position="290"/>
        <end position="324"/>
    </location>
</feature>
<dbReference type="AlphaFoldDB" id="A0A5C6FWN0"/>
<feature type="region of interest" description="Disordered" evidence="1">
    <location>
        <begin position="1"/>
        <end position="21"/>
    </location>
</feature>
<keyword evidence="2" id="KW-1133">Transmembrane helix</keyword>
<evidence type="ECO:0000313" key="5">
    <source>
        <dbReference type="Proteomes" id="UP000316476"/>
    </source>
</evidence>
<evidence type="ECO:0000256" key="1">
    <source>
        <dbReference type="SAM" id="MobiDB-lite"/>
    </source>
</evidence>
<organism evidence="4 5">
    <name type="scientific">Crateriforma conspicua</name>
    <dbReference type="NCBI Taxonomy" id="2527996"/>
    <lineage>
        <taxon>Bacteria</taxon>
        <taxon>Pseudomonadati</taxon>
        <taxon>Planctomycetota</taxon>
        <taxon>Planctomycetia</taxon>
        <taxon>Planctomycetales</taxon>
        <taxon>Planctomycetaceae</taxon>
        <taxon>Crateriforma</taxon>
    </lineage>
</organism>
<feature type="transmembrane region" description="Helical" evidence="2">
    <location>
        <begin position="147"/>
        <end position="165"/>
    </location>
</feature>
<feature type="region of interest" description="Disordered" evidence="1">
    <location>
        <begin position="39"/>
        <end position="61"/>
    </location>
</feature>
<protein>
    <submittedName>
        <fullName evidence="4">PAP2 superfamily protein</fullName>
    </submittedName>
</protein>
<dbReference type="InterPro" id="IPR000326">
    <property type="entry name" value="PAP2/HPO"/>
</dbReference>
<dbReference type="EMBL" id="SJPZ01000001">
    <property type="protein sequence ID" value="TWU66065.1"/>
    <property type="molecule type" value="Genomic_DNA"/>
</dbReference>